<comment type="cofactor">
    <cofactor evidence="1">
        <name>Mg(2+)</name>
        <dbReference type="ChEBI" id="CHEBI:18420"/>
    </cofactor>
</comment>
<evidence type="ECO:0000256" key="13">
    <source>
        <dbReference type="ARBA" id="ARBA00031547"/>
    </source>
</evidence>
<feature type="compositionally biased region" description="Pro residues" evidence="14">
    <location>
        <begin position="821"/>
        <end position="830"/>
    </location>
</feature>
<keyword evidence="12 15" id="KW-0472">Membrane</keyword>
<dbReference type="PANTHER" id="PTHR32057:SF14">
    <property type="entry name" value="PROTEIN ADENYLYLTRANSFERASE SELO, MITOCHONDRIAL"/>
    <property type="match status" value="1"/>
</dbReference>
<evidence type="ECO:0000256" key="2">
    <source>
        <dbReference type="ARBA" id="ARBA00004141"/>
    </source>
</evidence>
<dbReference type="EMBL" id="JAACJN010000006">
    <property type="protein sequence ID" value="KAF5392322.1"/>
    <property type="molecule type" value="Genomic_DNA"/>
</dbReference>
<feature type="compositionally biased region" description="Polar residues" evidence="14">
    <location>
        <begin position="834"/>
        <end position="852"/>
    </location>
</feature>
<evidence type="ECO:0000256" key="12">
    <source>
        <dbReference type="ARBA" id="ARBA00023136"/>
    </source>
</evidence>
<dbReference type="GO" id="GO:0016020">
    <property type="term" value="C:membrane"/>
    <property type="evidence" value="ECO:0007669"/>
    <property type="project" value="UniProtKB-SubCell"/>
</dbReference>
<keyword evidence="7" id="KW-0479">Metal-binding</keyword>
<evidence type="ECO:0000256" key="10">
    <source>
        <dbReference type="ARBA" id="ARBA00022842"/>
    </source>
</evidence>
<dbReference type="AlphaFoldDB" id="A0A8H5HZA4"/>
<keyword evidence="9" id="KW-0067">ATP-binding</keyword>
<proteinExistence type="inferred from homology"/>
<evidence type="ECO:0000256" key="6">
    <source>
        <dbReference type="ARBA" id="ARBA00022695"/>
    </source>
</evidence>
<evidence type="ECO:0000313" key="16">
    <source>
        <dbReference type="EMBL" id="KAF5392322.1"/>
    </source>
</evidence>
<evidence type="ECO:0000256" key="11">
    <source>
        <dbReference type="ARBA" id="ARBA00022989"/>
    </source>
</evidence>
<evidence type="ECO:0000256" key="9">
    <source>
        <dbReference type="ARBA" id="ARBA00022840"/>
    </source>
</evidence>
<evidence type="ECO:0000313" key="17">
    <source>
        <dbReference type="Proteomes" id="UP000518752"/>
    </source>
</evidence>
<keyword evidence="10" id="KW-0460">Magnesium</keyword>
<feature type="compositionally biased region" description="Low complexity" evidence="14">
    <location>
        <begin position="1126"/>
        <end position="1137"/>
    </location>
</feature>
<dbReference type="GO" id="GO:0070733">
    <property type="term" value="F:AMPylase activity"/>
    <property type="evidence" value="ECO:0007669"/>
    <property type="project" value="TreeGrafter"/>
</dbReference>
<comment type="subcellular location">
    <subcellularLocation>
        <location evidence="2">Membrane</location>
        <topology evidence="2">Multi-pass membrane protein</topology>
    </subcellularLocation>
</comment>
<dbReference type="InterPro" id="IPR019325">
    <property type="entry name" value="NEDD4/Bsd2"/>
</dbReference>
<dbReference type="GO" id="GO:0005739">
    <property type="term" value="C:mitochondrion"/>
    <property type="evidence" value="ECO:0007669"/>
    <property type="project" value="TreeGrafter"/>
</dbReference>
<comment type="caution">
    <text evidence="16">The sequence shown here is derived from an EMBL/GenBank/DDBJ whole genome shotgun (WGS) entry which is preliminary data.</text>
</comment>
<evidence type="ECO:0000256" key="14">
    <source>
        <dbReference type="SAM" id="MobiDB-lite"/>
    </source>
</evidence>
<dbReference type="GO" id="GO:0007034">
    <property type="term" value="P:vacuolar transport"/>
    <property type="evidence" value="ECO:0007669"/>
    <property type="project" value="InterPro"/>
</dbReference>
<keyword evidence="11 15" id="KW-1133">Transmembrane helix</keyword>
<feature type="region of interest" description="Disordered" evidence="14">
    <location>
        <begin position="879"/>
        <end position="901"/>
    </location>
</feature>
<evidence type="ECO:0000256" key="8">
    <source>
        <dbReference type="ARBA" id="ARBA00022741"/>
    </source>
</evidence>
<keyword evidence="5 15" id="KW-0812">Transmembrane</keyword>
<keyword evidence="17" id="KW-1185">Reference proteome</keyword>
<name>A0A8H5HZA4_9AGAR</name>
<evidence type="ECO:0000256" key="7">
    <source>
        <dbReference type="ARBA" id="ARBA00022723"/>
    </source>
</evidence>
<dbReference type="InterPro" id="IPR003846">
    <property type="entry name" value="SelO"/>
</dbReference>
<gene>
    <name evidence="16" type="ORF">D9757_001409</name>
</gene>
<feature type="transmembrane region" description="Helical" evidence="15">
    <location>
        <begin position="981"/>
        <end position="1005"/>
    </location>
</feature>
<keyword evidence="4" id="KW-0808">Transferase</keyword>
<dbReference type="Proteomes" id="UP000518752">
    <property type="component" value="Unassembled WGS sequence"/>
</dbReference>
<accession>A0A8H5HZA4</accession>
<keyword evidence="6" id="KW-0548">Nucleotidyltransferase</keyword>
<keyword evidence="8" id="KW-0547">Nucleotide-binding</keyword>
<evidence type="ECO:0000256" key="5">
    <source>
        <dbReference type="ARBA" id="ARBA00022692"/>
    </source>
</evidence>
<organism evidence="16 17">
    <name type="scientific">Collybiopsis confluens</name>
    <dbReference type="NCBI Taxonomy" id="2823264"/>
    <lineage>
        <taxon>Eukaryota</taxon>
        <taxon>Fungi</taxon>
        <taxon>Dikarya</taxon>
        <taxon>Basidiomycota</taxon>
        <taxon>Agaricomycotina</taxon>
        <taxon>Agaricomycetes</taxon>
        <taxon>Agaricomycetidae</taxon>
        <taxon>Agaricales</taxon>
        <taxon>Marasmiineae</taxon>
        <taxon>Omphalotaceae</taxon>
        <taxon>Collybiopsis</taxon>
    </lineage>
</organism>
<feature type="transmembrane region" description="Helical" evidence="15">
    <location>
        <begin position="1087"/>
        <end position="1108"/>
    </location>
</feature>
<comment type="similarity">
    <text evidence="3">Belongs to the SELO family.</text>
</comment>
<dbReference type="GO" id="GO:0005524">
    <property type="term" value="F:ATP binding"/>
    <property type="evidence" value="ECO:0007669"/>
    <property type="project" value="UniProtKB-KW"/>
</dbReference>
<evidence type="ECO:0000256" key="4">
    <source>
        <dbReference type="ARBA" id="ARBA00022679"/>
    </source>
</evidence>
<dbReference type="PANTHER" id="PTHR32057">
    <property type="entry name" value="PROTEIN ADENYLYLTRANSFERASE SELO, MITOCHONDRIAL"/>
    <property type="match status" value="1"/>
</dbReference>
<feature type="region of interest" description="Disordered" evidence="14">
    <location>
        <begin position="798"/>
        <end position="857"/>
    </location>
</feature>
<dbReference type="Pfam" id="PF02696">
    <property type="entry name" value="SelO"/>
    <property type="match status" value="1"/>
</dbReference>
<sequence>MRLSSRKWQKVRMVANSSAKKFRISLLPIPPSSQLLIHNLVPDHATGGTSVSTFIDKVLVSNPSIQRRARLVSPETHFSHVTPLPLAFPYNIEPPSPDESEKTEDKGAFIERWLSQREPRILKAGFTSAECGLKLRYSEIPSEDERVLIGLSENGLKDCIPHLDVGDAFASLGVPSLVVDSDSEGNGTNHQSDIEAVVVAREELIQVLSGGAVLMSQEYPKSDSSPERAGFAPWSHRYSGFQFGTFAGQLGDGRAVSILVTPHPSIPNETYELQLKGAGRTPYSRSADGLAVLRSSIREYLCSEAMAALGIPTTRSLSLVSLPSITVQRERFETACILTRMAPSFIRLGSFEALSPPKGQSMVFFGGGQQQPHWESLRILGEWVGKKVLRLDLAEGQPWGKQLVFEVARRNAKMVAGWQAYGFMHGVINTDNVSILGLTIDYGPYAFMDVFDSAHICNHTDDGGRYAYKYQPTMIMFALRALLNALAPLIGAEMEIGKAVSKDWAEAATAEQMDEWRKKATETIMPEMEAIFQEICSAENGTLMSKRLGLCQRKPTDESQFVQPLLDMLENHRMDFHRTLRLLSFFDPFQLSKGEFYIDKFIQKLLGNIPPKELVMVNLDSAVKDWERWLGNFKERIEQDWEHAKKIAGDTIELSDVYQLRIKTAKQANPRFVLRQWVLEEIIKLVEGDHEKGKRQLAKVMHMASNPYEEWGAEMSEISVEAEDGNGNGGEELSAEEKEERRFCGIGEGTRYMALPPRVADNSRELADAFGSDNEDEDETTPLQDHQANLAQDIETSAGFSTTDSGSNVPGAYDFERDYDVPPPGSPPGPSSVALPNNFGNSNGLLPTSPIRTTFDRRPRQTFFRRAMGAVLPTHYSQLPMEDSESSSRRRIGSGTDNDGVFANVMAKPAPAAESRILRDPNGNIHLVPEEIQKEAPPSYATAQADAAPPYWETTVHAPALSNGGEGDGTMLIDDLPSGSVWIFSINLCISFFFQFVGFLLTFILHTSHAAKYGSRAGLGLTLIQYGFYSRSASASSWGDDGNSDGIEIITTDRADPPIPSSLLNSTNGVVDPSGEEGIPGVSSRDWLSFLLMTIGWFLLISSTISFWRVKRWESSIRSSTAANDSTSITTRSTETSGQPGSQFLTREEYENDVLMRRNLANVFGITFDDEDRGRDAAVTNGGGGGIFGRASNAGRVHVDENGHAIVIPGQDALEEARLARDLRAAGLL</sequence>
<feature type="region of interest" description="Disordered" evidence="14">
    <location>
        <begin position="1121"/>
        <end position="1143"/>
    </location>
</feature>
<evidence type="ECO:0000256" key="1">
    <source>
        <dbReference type="ARBA" id="ARBA00001946"/>
    </source>
</evidence>
<evidence type="ECO:0000256" key="3">
    <source>
        <dbReference type="ARBA" id="ARBA00009747"/>
    </source>
</evidence>
<dbReference type="OrthoDB" id="10254721at2759"/>
<evidence type="ECO:0000256" key="15">
    <source>
        <dbReference type="SAM" id="Phobius"/>
    </source>
</evidence>
<dbReference type="GO" id="GO:0046872">
    <property type="term" value="F:metal ion binding"/>
    <property type="evidence" value="ECO:0007669"/>
    <property type="project" value="UniProtKB-KW"/>
</dbReference>
<dbReference type="CDD" id="cd22212">
    <property type="entry name" value="NDFIP-like"/>
    <property type="match status" value="1"/>
</dbReference>
<protein>
    <recommendedName>
        <fullName evidence="13">Selenoprotein O</fullName>
    </recommendedName>
</protein>
<dbReference type="Pfam" id="PF10176">
    <property type="entry name" value="NEDD4_Bsd2"/>
    <property type="match status" value="1"/>
</dbReference>
<feature type="compositionally biased region" description="Polar residues" evidence="14">
    <location>
        <begin position="798"/>
        <end position="808"/>
    </location>
</feature>
<reference evidence="16 17" key="1">
    <citation type="journal article" date="2020" name="ISME J.">
        <title>Uncovering the hidden diversity of litter-decomposition mechanisms in mushroom-forming fungi.</title>
        <authorList>
            <person name="Floudas D."/>
            <person name="Bentzer J."/>
            <person name="Ahren D."/>
            <person name="Johansson T."/>
            <person name="Persson P."/>
            <person name="Tunlid A."/>
        </authorList>
    </citation>
    <scope>NUCLEOTIDE SEQUENCE [LARGE SCALE GENOMIC DNA]</scope>
    <source>
        <strain evidence="16 17">CBS 406.79</strain>
    </source>
</reference>
<dbReference type="GO" id="GO:0030001">
    <property type="term" value="P:metal ion transport"/>
    <property type="evidence" value="ECO:0007669"/>
    <property type="project" value="InterPro"/>
</dbReference>